<organism evidence="1 2">
    <name type="scientific">Recurvomyces mirabilis</name>
    <dbReference type="NCBI Taxonomy" id="574656"/>
    <lineage>
        <taxon>Eukaryota</taxon>
        <taxon>Fungi</taxon>
        <taxon>Dikarya</taxon>
        <taxon>Ascomycota</taxon>
        <taxon>Pezizomycotina</taxon>
        <taxon>Dothideomycetes</taxon>
        <taxon>Dothideomycetidae</taxon>
        <taxon>Mycosphaerellales</taxon>
        <taxon>Teratosphaeriaceae</taxon>
        <taxon>Recurvomyces</taxon>
    </lineage>
</organism>
<keyword evidence="2" id="KW-1185">Reference proteome</keyword>
<protein>
    <submittedName>
        <fullName evidence="1">Uncharacterized protein</fullName>
    </submittedName>
</protein>
<accession>A0AAE0WQU5</accession>
<reference evidence="1" key="1">
    <citation type="submission" date="2023-07" db="EMBL/GenBank/DDBJ databases">
        <title>Black Yeasts Isolated from many extreme environments.</title>
        <authorList>
            <person name="Coleine C."/>
            <person name="Stajich J.E."/>
            <person name="Selbmann L."/>
        </authorList>
    </citation>
    <scope>NUCLEOTIDE SEQUENCE</scope>
    <source>
        <strain evidence="1">CCFEE 5485</strain>
    </source>
</reference>
<evidence type="ECO:0000313" key="1">
    <source>
        <dbReference type="EMBL" id="KAK3676191.1"/>
    </source>
</evidence>
<gene>
    <name evidence="1" type="ORF">LTR78_003941</name>
</gene>
<comment type="caution">
    <text evidence="1">The sequence shown here is derived from an EMBL/GenBank/DDBJ whole genome shotgun (WGS) entry which is preliminary data.</text>
</comment>
<proteinExistence type="predicted"/>
<dbReference type="AlphaFoldDB" id="A0AAE0WQU5"/>
<dbReference type="EMBL" id="JAUTXT010000011">
    <property type="protein sequence ID" value="KAK3676191.1"/>
    <property type="molecule type" value="Genomic_DNA"/>
</dbReference>
<dbReference type="Proteomes" id="UP001274830">
    <property type="component" value="Unassembled WGS sequence"/>
</dbReference>
<name>A0AAE0WQU5_9PEZI</name>
<evidence type="ECO:0000313" key="2">
    <source>
        <dbReference type="Proteomes" id="UP001274830"/>
    </source>
</evidence>
<sequence>MIVNLSSITTAEDAQSLIRQLQEVWLFGQLNTLEDSKAQRQTDEDAKAIAGLLQQLTQLQQGTVTDGLAASNKRNVAVNGA</sequence>